<dbReference type="Gene3D" id="1.20.1560.10">
    <property type="entry name" value="ABC transporter type 1, transmembrane domain"/>
    <property type="match status" value="1"/>
</dbReference>
<sequence length="638" mass="68650">MRRPGRTQVPFSRTEKDAPAAPSPSDLGLFIARSGSFRLAGGPFDPSGIKPGETKISVISSGVAARRPAAGSVTILLQGLRSHIWSLLFASLAINLAGLLTPVFVILVYNRAIPAGTSSVIFVLASGLLLAFATEIAIRRIRSQTLVRLAAQLEHRLSLALLNKLMVFPLDSLTSAPVEQQRARLKQFEAVREALVGPLVQVGLDIPFVVVFGAALFFIAPPVGLVALTAALVQVGLLIGLAPQLRRLEKLSNDSARDLRKVSETVVNERLHLSRLHSQTPWRQRFRQRISLALDDVMRQQFMIELSAHVSQSIVLIAGISGGLLATRMAIQGDLTVGGFVAILVVIWRFLAPVQSLGRALGQAVAARHSLRDIDSVLTLREEIRRGVAPHHGASVKPPIVVEQASLRLPGSRDLSLSGAGLKINMGEITVLSGPNLSGKTILAETIAGLHELSAGRVLFDGADLRQIPADDLRRAIAFAPQTPAFFYGTIWQNFELAVSGVDPARVLKVLDEAGVREEIQALPDGMDTRLTVEASSKLPYELKQGLSVARALLQPGPLRIFDQPAEGLDDRHAMRIRAAIARRRATCATLLISNHPDDLALGDHYVALHRGRVVLSGSGNKGREKVSAYLHGVPGQP</sequence>
<dbReference type="GO" id="GO:0005524">
    <property type="term" value="F:ATP binding"/>
    <property type="evidence" value="ECO:0007669"/>
    <property type="project" value="InterPro"/>
</dbReference>
<dbReference type="Proteomes" id="UP000218606">
    <property type="component" value="Chromosome"/>
</dbReference>
<keyword evidence="2 6" id="KW-0812">Transmembrane</keyword>
<dbReference type="PROSITE" id="PS50929">
    <property type="entry name" value="ABC_TM1F"/>
    <property type="match status" value="1"/>
</dbReference>
<dbReference type="GO" id="GO:0005886">
    <property type="term" value="C:plasma membrane"/>
    <property type="evidence" value="ECO:0007669"/>
    <property type="project" value="UniProtKB-SubCell"/>
</dbReference>
<evidence type="ECO:0000313" key="9">
    <source>
        <dbReference type="EMBL" id="ATG45325.1"/>
    </source>
</evidence>
<evidence type="ECO:0000256" key="3">
    <source>
        <dbReference type="ARBA" id="ARBA00022989"/>
    </source>
</evidence>
<reference evidence="9 10" key="1">
    <citation type="journal article" date="2017" name="Front. Microbiol.">
        <title>Phaeobacter piscinae sp. nov., a species of the Roseobacter group and potential aquaculture probiont.</title>
        <authorList>
            <person name="Sonnenschein E.C."/>
            <person name="Phippen C.B.W."/>
            <person name="Nielsen K.F."/>
            <person name="Mateiu R.V."/>
            <person name="Melchiorsen J."/>
            <person name="Gram L."/>
            <person name="Overmann J."/>
            <person name="Freese H.M."/>
        </authorList>
    </citation>
    <scope>NUCLEOTIDE SEQUENCE [LARGE SCALE GENOMIC DNA]</scope>
    <source>
        <strain evidence="9 10">P13</strain>
    </source>
</reference>
<feature type="transmembrane region" description="Helical" evidence="6">
    <location>
        <begin position="115"/>
        <end position="138"/>
    </location>
</feature>
<evidence type="ECO:0000256" key="5">
    <source>
        <dbReference type="SAM" id="MobiDB-lite"/>
    </source>
</evidence>
<evidence type="ECO:0000256" key="6">
    <source>
        <dbReference type="SAM" id="Phobius"/>
    </source>
</evidence>
<feature type="transmembrane region" description="Helical" evidence="6">
    <location>
        <begin position="194"/>
        <end position="219"/>
    </location>
</feature>
<dbReference type="InterPro" id="IPR027417">
    <property type="entry name" value="P-loop_NTPase"/>
</dbReference>
<dbReference type="SUPFAM" id="SSF52540">
    <property type="entry name" value="P-loop containing nucleoside triphosphate hydrolases"/>
    <property type="match status" value="1"/>
</dbReference>
<feature type="region of interest" description="Disordered" evidence="5">
    <location>
        <begin position="1"/>
        <end position="25"/>
    </location>
</feature>
<name>A0AAN1GUN8_9RHOB</name>
<dbReference type="InterPro" id="IPR039421">
    <property type="entry name" value="Type_1_exporter"/>
</dbReference>
<dbReference type="InterPro" id="IPR011527">
    <property type="entry name" value="ABC1_TM_dom"/>
</dbReference>
<proteinExistence type="predicted"/>
<dbReference type="AlphaFoldDB" id="A0AAN1GUN8"/>
<dbReference type="SUPFAM" id="SSF90123">
    <property type="entry name" value="ABC transporter transmembrane region"/>
    <property type="match status" value="1"/>
</dbReference>
<evidence type="ECO:0000259" key="7">
    <source>
        <dbReference type="PROSITE" id="PS50893"/>
    </source>
</evidence>
<evidence type="ECO:0000256" key="1">
    <source>
        <dbReference type="ARBA" id="ARBA00004651"/>
    </source>
</evidence>
<protein>
    <submittedName>
        <fullName evidence="9">ABC-type bacteriocin/lantibiotic exporter</fullName>
    </submittedName>
</protein>
<dbReference type="PANTHER" id="PTHR43394:SF1">
    <property type="entry name" value="ATP-BINDING CASSETTE SUB-FAMILY B MEMBER 10, MITOCHONDRIAL"/>
    <property type="match status" value="1"/>
</dbReference>
<dbReference type="Pfam" id="PF00664">
    <property type="entry name" value="ABC_membrane"/>
    <property type="match status" value="1"/>
</dbReference>
<evidence type="ECO:0000256" key="2">
    <source>
        <dbReference type="ARBA" id="ARBA00022692"/>
    </source>
</evidence>
<dbReference type="PROSITE" id="PS50893">
    <property type="entry name" value="ABC_TRANSPORTER_2"/>
    <property type="match status" value="1"/>
</dbReference>
<accession>A0AAN1GUN8</accession>
<dbReference type="Gene3D" id="3.40.50.300">
    <property type="entry name" value="P-loop containing nucleotide triphosphate hydrolases"/>
    <property type="match status" value="1"/>
</dbReference>
<comment type="subcellular location">
    <subcellularLocation>
        <location evidence="1">Cell membrane</location>
        <topology evidence="1">Multi-pass membrane protein</topology>
    </subcellularLocation>
</comment>
<feature type="domain" description="ABC transporter" evidence="7">
    <location>
        <begin position="402"/>
        <end position="636"/>
    </location>
</feature>
<gene>
    <name evidence="9" type="ORF">PhaeoP13_03441</name>
</gene>
<feature type="transmembrane region" description="Helical" evidence="6">
    <location>
        <begin position="225"/>
        <end position="242"/>
    </location>
</feature>
<dbReference type="InterPro" id="IPR003439">
    <property type="entry name" value="ABC_transporter-like_ATP-bd"/>
</dbReference>
<dbReference type="PANTHER" id="PTHR43394">
    <property type="entry name" value="ATP-DEPENDENT PERMEASE MDL1, MITOCHONDRIAL"/>
    <property type="match status" value="1"/>
</dbReference>
<dbReference type="EMBL" id="CP010767">
    <property type="protein sequence ID" value="ATG45325.1"/>
    <property type="molecule type" value="Genomic_DNA"/>
</dbReference>
<dbReference type="GO" id="GO:0016887">
    <property type="term" value="F:ATP hydrolysis activity"/>
    <property type="evidence" value="ECO:0007669"/>
    <property type="project" value="InterPro"/>
</dbReference>
<feature type="transmembrane region" description="Helical" evidence="6">
    <location>
        <begin position="331"/>
        <end position="351"/>
    </location>
</feature>
<organism evidence="9 10">
    <name type="scientific">Phaeobacter piscinae</name>
    <dbReference type="NCBI Taxonomy" id="1580596"/>
    <lineage>
        <taxon>Bacteria</taxon>
        <taxon>Pseudomonadati</taxon>
        <taxon>Pseudomonadota</taxon>
        <taxon>Alphaproteobacteria</taxon>
        <taxon>Rhodobacterales</taxon>
        <taxon>Roseobacteraceae</taxon>
        <taxon>Phaeobacter</taxon>
    </lineage>
</organism>
<dbReference type="InterPro" id="IPR036640">
    <property type="entry name" value="ABC1_TM_sf"/>
</dbReference>
<dbReference type="Pfam" id="PF00005">
    <property type="entry name" value="ABC_tran"/>
    <property type="match status" value="1"/>
</dbReference>
<feature type="domain" description="ABC transmembrane type-1" evidence="8">
    <location>
        <begin position="87"/>
        <end position="366"/>
    </location>
</feature>
<feature type="transmembrane region" description="Helical" evidence="6">
    <location>
        <begin position="84"/>
        <end position="109"/>
    </location>
</feature>
<keyword evidence="4 6" id="KW-0472">Membrane</keyword>
<evidence type="ECO:0000256" key="4">
    <source>
        <dbReference type="ARBA" id="ARBA00023136"/>
    </source>
</evidence>
<dbReference type="GO" id="GO:0015421">
    <property type="term" value="F:ABC-type oligopeptide transporter activity"/>
    <property type="evidence" value="ECO:0007669"/>
    <property type="project" value="TreeGrafter"/>
</dbReference>
<evidence type="ECO:0000313" key="10">
    <source>
        <dbReference type="Proteomes" id="UP000218606"/>
    </source>
</evidence>
<keyword evidence="3 6" id="KW-1133">Transmembrane helix</keyword>
<evidence type="ECO:0000259" key="8">
    <source>
        <dbReference type="PROSITE" id="PS50929"/>
    </source>
</evidence>